<feature type="compositionally biased region" description="Low complexity" evidence="1">
    <location>
        <begin position="270"/>
        <end position="279"/>
    </location>
</feature>
<accession>A0A371D808</accession>
<evidence type="ECO:0000313" key="3">
    <source>
        <dbReference type="Proteomes" id="UP000256964"/>
    </source>
</evidence>
<name>A0A371D808_9APHY</name>
<feature type="region of interest" description="Disordered" evidence="1">
    <location>
        <begin position="213"/>
        <end position="286"/>
    </location>
</feature>
<dbReference type="AlphaFoldDB" id="A0A371D808"/>
<gene>
    <name evidence="2" type="ORF">OH76DRAFT_1556957</name>
</gene>
<sequence>MQLPGHRADAWPKVCLLATFRASSVRGWLPDILQHFCAAVHLHDMIAEEPDLYHAHTRPEWTPERSGRPNGWLIACSFSSKGHIQGRWQNRQRADPSSNSSFTVGAEDELMELVAVCVEKWLDWQQECAINRDAYKTYRADYEIWRKDPFYRARTMTANVSSPPRVSRRSSHEQGHAVASASPVRKGKNSKMKIGPASDSMSANRFAALADLSSTNETEAESSASTGSPASDTQETMSVELVREANMGETGVSRSASNEGDGKKKKRTLKGLTTITTTISRASMRK</sequence>
<dbReference type="Proteomes" id="UP000256964">
    <property type="component" value="Unassembled WGS sequence"/>
</dbReference>
<evidence type="ECO:0000313" key="2">
    <source>
        <dbReference type="EMBL" id="RDX48675.1"/>
    </source>
</evidence>
<protein>
    <submittedName>
        <fullName evidence="2">Uncharacterized protein</fullName>
    </submittedName>
</protein>
<proteinExistence type="predicted"/>
<feature type="compositionally biased region" description="Low complexity" evidence="1">
    <location>
        <begin position="213"/>
        <end position="231"/>
    </location>
</feature>
<dbReference type="EMBL" id="KZ857410">
    <property type="protein sequence ID" value="RDX48675.1"/>
    <property type="molecule type" value="Genomic_DNA"/>
</dbReference>
<evidence type="ECO:0000256" key="1">
    <source>
        <dbReference type="SAM" id="MobiDB-lite"/>
    </source>
</evidence>
<keyword evidence="3" id="KW-1185">Reference proteome</keyword>
<reference evidence="2 3" key="1">
    <citation type="journal article" date="2018" name="Biotechnol. Biofuels">
        <title>Integrative visual omics of the white-rot fungus Polyporus brumalis exposes the biotechnological potential of its oxidative enzymes for delignifying raw plant biomass.</title>
        <authorList>
            <person name="Miyauchi S."/>
            <person name="Rancon A."/>
            <person name="Drula E."/>
            <person name="Hage H."/>
            <person name="Chaduli D."/>
            <person name="Favel A."/>
            <person name="Grisel S."/>
            <person name="Henrissat B."/>
            <person name="Herpoel-Gimbert I."/>
            <person name="Ruiz-Duenas F.J."/>
            <person name="Chevret D."/>
            <person name="Hainaut M."/>
            <person name="Lin J."/>
            <person name="Wang M."/>
            <person name="Pangilinan J."/>
            <person name="Lipzen A."/>
            <person name="Lesage-Meessen L."/>
            <person name="Navarro D."/>
            <person name="Riley R."/>
            <person name="Grigoriev I.V."/>
            <person name="Zhou S."/>
            <person name="Raouche S."/>
            <person name="Rosso M.N."/>
        </authorList>
    </citation>
    <scope>NUCLEOTIDE SEQUENCE [LARGE SCALE GENOMIC DNA]</scope>
    <source>
        <strain evidence="2 3">BRFM 1820</strain>
    </source>
</reference>
<feature type="region of interest" description="Disordered" evidence="1">
    <location>
        <begin position="156"/>
        <end position="200"/>
    </location>
</feature>
<dbReference type="OrthoDB" id="2754335at2759"/>
<organism evidence="2 3">
    <name type="scientific">Lentinus brumalis</name>
    <dbReference type="NCBI Taxonomy" id="2498619"/>
    <lineage>
        <taxon>Eukaryota</taxon>
        <taxon>Fungi</taxon>
        <taxon>Dikarya</taxon>
        <taxon>Basidiomycota</taxon>
        <taxon>Agaricomycotina</taxon>
        <taxon>Agaricomycetes</taxon>
        <taxon>Polyporales</taxon>
        <taxon>Polyporaceae</taxon>
        <taxon>Lentinus</taxon>
    </lineage>
</organism>